<name>A0ACC0EJQ8_9BASI</name>
<dbReference type="Proteomes" id="UP001060170">
    <property type="component" value="Chromosome 6"/>
</dbReference>
<gene>
    <name evidence="1" type="ORF">MJO28_006799</name>
</gene>
<reference evidence="1 2" key="3">
    <citation type="journal article" date="2022" name="Microbiol. Spectr.">
        <title>Folding features and dynamics of 3D genome architecture in plant fungal pathogens.</title>
        <authorList>
            <person name="Xia C."/>
        </authorList>
    </citation>
    <scope>NUCLEOTIDE SEQUENCE [LARGE SCALE GENOMIC DNA]</scope>
    <source>
        <strain evidence="1 2">93-210</strain>
    </source>
</reference>
<sequence length="108" mass="11604">MRLLVIVATVIASLSTLEGSSAAPLPKSHLRGRSAQPQPQYNRSPTPAPKFKPRPFNANARASLATSYSPFKPKGPKVKPKSRIKPVKGFSGTSFAGAVLMWGDPYNE</sequence>
<organism evidence="1 2">
    <name type="scientific">Puccinia striiformis f. sp. tritici</name>
    <dbReference type="NCBI Taxonomy" id="168172"/>
    <lineage>
        <taxon>Eukaryota</taxon>
        <taxon>Fungi</taxon>
        <taxon>Dikarya</taxon>
        <taxon>Basidiomycota</taxon>
        <taxon>Pucciniomycotina</taxon>
        <taxon>Pucciniomycetes</taxon>
        <taxon>Pucciniales</taxon>
        <taxon>Pucciniaceae</taxon>
        <taxon>Puccinia</taxon>
    </lineage>
</organism>
<keyword evidence="2" id="KW-1185">Reference proteome</keyword>
<reference evidence="2" key="1">
    <citation type="journal article" date="2018" name="BMC Genomics">
        <title>Genomic insights into host adaptation between the wheat stripe rust pathogen (Puccinia striiformis f. sp. tritici) and the barley stripe rust pathogen (Puccinia striiformis f. sp. hordei).</title>
        <authorList>
            <person name="Xia C."/>
            <person name="Wang M."/>
            <person name="Yin C."/>
            <person name="Cornejo O.E."/>
            <person name="Hulbert S.H."/>
            <person name="Chen X."/>
        </authorList>
    </citation>
    <scope>NUCLEOTIDE SEQUENCE [LARGE SCALE GENOMIC DNA]</scope>
    <source>
        <strain evidence="2">93-210</strain>
    </source>
</reference>
<reference evidence="2" key="2">
    <citation type="journal article" date="2018" name="Mol. Plant Microbe Interact.">
        <title>Genome sequence resources for the wheat stripe rust pathogen (Puccinia striiformis f. sp. tritici) and the barley stripe rust pathogen (Puccinia striiformis f. sp. hordei).</title>
        <authorList>
            <person name="Xia C."/>
            <person name="Wang M."/>
            <person name="Yin C."/>
            <person name="Cornejo O.E."/>
            <person name="Hulbert S.H."/>
            <person name="Chen X."/>
        </authorList>
    </citation>
    <scope>NUCLEOTIDE SEQUENCE [LARGE SCALE GENOMIC DNA]</scope>
    <source>
        <strain evidence="2">93-210</strain>
    </source>
</reference>
<comment type="caution">
    <text evidence="1">The sequence shown here is derived from an EMBL/GenBank/DDBJ whole genome shotgun (WGS) entry which is preliminary data.</text>
</comment>
<evidence type="ECO:0000313" key="1">
    <source>
        <dbReference type="EMBL" id="KAI7954252.1"/>
    </source>
</evidence>
<evidence type="ECO:0000313" key="2">
    <source>
        <dbReference type="Proteomes" id="UP001060170"/>
    </source>
</evidence>
<dbReference type="EMBL" id="CM045870">
    <property type="protein sequence ID" value="KAI7954252.1"/>
    <property type="molecule type" value="Genomic_DNA"/>
</dbReference>
<accession>A0ACC0EJQ8</accession>
<proteinExistence type="predicted"/>
<protein>
    <submittedName>
        <fullName evidence="1">Uncharacterized protein</fullName>
    </submittedName>
</protein>